<dbReference type="GO" id="GO:0004650">
    <property type="term" value="F:polygalacturonase activity"/>
    <property type="evidence" value="ECO:0007669"/>
    <property type="project" value="InterPro"/>
</dbReference>
<evidence type="ECO:0000256" key="4">
    <source>
        <dbReference type="ARBA" id="ARBA00022729"/>
    </source>
</evidence>
<dbReference type="PANTHER" id="PTHR31736:SF14">
    <property type="entry name" value="EXOPOLYGALACTURONASE X-1-RELATED"/>
    <property type="match status" value="1"/>
</dbReference>
<dbReference type="Proteomes" id="UP000053475">
    <property type="component" value="Unassembled WGS sequence"/>
</dbReference>
<keyword evidence="9 15" id="KW-0326">Glycosidase</keyword>
<dbReference type="PANTHER" id="PTHR31736">
    <property type="match status" value="1"/>
</dbReference>
<keyword evidence="7" id="KW-1015">Disulfide bond</keyword>
<comment type="function">
    <text evidence="11">Specific in hydrolyzing the terminal glycosidic bond of polygalacturonic acid and oligogalacturonates.</text>
</comment>
<reference evidence="18 19" key="1">
    <citation type="submission" date="2014-11" db="EMBL/GenBank/DDBJ databases">
        <title>Genomics derived discovery of secondary metabolites biosynthetic gene clusters in Aspergillus ustus.</title>
        <authorList>
            <person name="Pi B."/>
            <person name="Dai F."/>
            <person name="Song X."/>
            <person name="Zhu C."/>
            <person name="Li H."/>
            <person name="Yu D."/>
        </authorList>
    </citation>
    <scope>NUCLEOTIDE SEQUENCE [LARGE SCALE GENOMIC DNA]</scope>
    <source>
        <strain evidence="18 19">3.3904</strain>
    </source>
</reference>
<feature type="signal peptide" evidence="17">
    <location>
        <begin position="1"/>
        <end position="23"/>
    </location>
</feature>
<evidence type="ECO:0000256" key="15">
    <source>
        <dbReference type="RuleBase" id="RU361169"/>
    </source>
</evidence>
<evidence type="ECO:0000256" key="6">
    <source>
        <dbReference type="ARBA" id="ARBA00022801"/>
    </source>
</evidence>
<evidence type="ECO:0000256" key="3">
    <source>
        <dbReference type="ARBA" id="ARBA00022525"/>
    </source>
</evidence>
<comment type="caution">
    <text evidence="18">The sequence shown here is derived from an EMBL/GenBank/DDBJ whole genome shotgun (WGS) entry which is preliminary data.</text>
</comment>
<dbReference type="GO" id="GO:0071555">
    <property type="term" value="P:cell wall organization"/>
    <property type="evidence" value="ECO:0007669"/>
    <property type="project" value="UniProtKB-KW"/>
</dbReference>
<gene>
    <name evidence="18" type="ORF">HK57_00179</name>
</gene>
<feature type="chain" id="PRO_5002129022" description="galacturonan 1,4-alpha-galacturonidase" evidence="17">
    <location>
        <begin position="24"/>
        <end position="450"/>
    </location>
</feature>
<keyword evidence="6 15" id="KW-0378">Hydrolase</keyword>
<evidence type="ECO:0000256" key="10">
    <source>
        <dbReference type="ARBA" id="ARBA00023316"/>
    </source>
</evidence>
<protein>
    <recommendedName>
        <fullName evidence="12">galacturonan 1,4-alpha-galacturonidase</fullName>
        <ecNumber evidence="12">3.2.1.67</ecNumber>
    </recommendedName>
</protein>
<evidence type="ECO:0000256" key="14">
    <source>
        <dbReference type="PROSITE-ProRule" id="PRU10052"/>
    </source>
</evidence>
<name>A0A0C1C2V2_ASPUT</name>
<dbReference type="GO" id="GO:0047911">
    <property type="term" value="F:galacturan 1,4-alpha-galacturonidase activity"/>
    <property type="evidence" value="ECO:0007669"/>
    <property type="project" value="UniProtKB-EC"/>
</dbReference>
<dbReference type="AlphaFoldDB" id="A0A0C1C2V2"/>
<sequence length="450" mass="49574">MLPKNALSLLVGFLVAFAPESAALSGRKDPKVPKRPNIQPGPYQPYKAIPLDTRRDRRKVCYVKPGRKGDDDAPKIRAALRQCNNGGTVVLDKEYTIRSPLDLRFLKHIDIALTGTVEFGTDVEFWQHNLFRFHFQDASSWWVWGGEDIHLYGAGTGVIHGNGQTWYDEYAINGTIMRPILFITDGWHGGSITGLKLRHSPNWHNLIANSSDLLISDMDIFSRSSSSAWASNLDGWDTFRSDNIVIQNSNINHDDDCVSFKPNSTNIIVQGLHCNGSHGISVGSLGNYPYQYDIVSDLYIYNNTMANTTTAARLKVWPGAEAIKKGNPPWVGGGGAGYVRNVTYDTMINDNNNLAIQIDQCYGAINASECEDHPSKVILTDVLFKNIWGTANGADDPVAGQLICGSEESCDNIRAENVTLTNPSGEPPQWQCRFQDEELLSLGGVGCIPA</sequence>
<evidence type="ECO:0000256" key="13">
    <source>
        <dbReference type="ARBA" id="ARBA00048766"/>
    </source>
</evidence>
<dbReference type="Pfam" id="PF00295">
    <property type="entry name" value="Glyco_hydro_28"/>
    <property type="match status" value="1"/>
</dbReference>
<dbReference type="PROSITE" id="PS00502">
    <property type="entry name" value="POLYGALACTURONASE"/>
    <property type="match status" value="1"/>
</dbReference>
<evidence type="ECO:0000256" key="5">
    <source>
        <dbReference type="ARBA" id="ARBA00022737"/>
    </source>
</evidence>
<comment type="subcellular location">
    <subcellularLocation>
        <location evidence="1">Secreted</location>
    </subcellularLocation>
</comment>
<dbReference type="InterPro" id="IPR012334">
    <property type="entry name" value="Pectin_lyas_fold"/>
</dbReference>
<comment type="catalytic activity">
    <reaction evidence="13">
        <text>[(1-&gt;4)-alpha-D-galacturonosyl](n) + H2O = alpha-D-galacturonate + [(1-&gt;4)-alpha-D-galacturonosyl](n-1)</text>
        <dbReference type="Rhea" id="RHEA:14117"/>
        <dbReference type="Rhea" id="RHEA-COMP:14570"/>
        <dbReference type="Rhea" id="RHEA-COMP:14572"/>
        <dbReference type="ChEBI" id="CHEBI:15377"/>
        <dbReference type="ChEBI" id="CHEBI:58658"/>
        <dbReference type="ChEBI" id="CHEBI:140523"/>
        <dbReference type="EC" id="3.2.1.67"/>
    </reaction>
</comment>
<feature type="active site" evidence="14">
    <location>
        <position position="278"/>
    </location>
</feature>
<dbReference type="Gene3D" id="2.160.20.10">
    <property type="entry name" value="Single-stranded right-handed beta-helix, Pectin lyase-like"/>
    <property type="match status" value="1"/>
</dbReference>
<evidence type="ECO:0000256" key="8">
    <source>
        <dbReference type="ARBA" id="ARBA00023180"/>
    </source>
</evidence>
<keyword evidence="10" id="KW-0961">Cell wall biogenesis/degradation</keyword>
<proteinExistence type="inferred from homology"/>
<comment type="similarity">
    <text evidence="2 15">Belongs to the glycosyl hydrolase 28 family.</text>
</comment>
<organism evidence="18 19">
    <name type="scientific">Aspergillus ustus</name>
    <dbReference type="NCBI Taxonomy" id="40382"/>
    <lineage>
        <taxon>Eukaryota</taxon>
        <taxon>Fungi</taxon>
        <taxon>Dikarya</taxon>
        <taxon>Ascomycota</taxon>
        <taxon>Pezizomycotina</taxon>
        <taxon>Eurotiomycetes</taxon>
        <taxon>Eurotiomycetidae</taxon>
        <taxon>Eurotiales</taxon>
        <taxon>Aspergillaceae</taxon>
        <taxon>Aspergillus</taxon>
        <taxon>Aspergillus subgen. Nidulantes</taxon>
    </lineage>
</organism>
<feature type="region of interest" description="Disordered" evidence="16">
    <location>
        <begin position="25"/>
        <end position="46"/>
    </location>
</feature>
<dbReference type="InterPro" id="IPR000743">
    <property type="entry name" value="Glyco_hydro_28"/>
</dbReference>
<evidence type="ECO:0000256" key="1">
    <source>
        <dbReference type="ARBA" id="ARBA00004613"/>
    </source>
</evidence>
<evidence type="ECO:0000256" key="17">
    <source>
        <dbReference type="SAM" id="SignalP"/>
    </source>
</evidence>
<dbReference type="EC" id="3.2.1.67" evidence="12"/>
<keyword evidence="3" id="KW-0964">Secreted</keyword>
<dbReference type="EMBL" id="JOMC01000221">
    <property type="protein sequence ID" value="KIA75350.1"/>
    <property type="molecule type" value="Genomic_DNA"/>
</dbReference>
<dbReference type="SUPFAM" id="SSF51126">
    <property type="entry name" value="Pectin lyase-like"/>
    <property type="match status" value="1"/>
</dbReference>
<evidence type="ECO:0000256" key="2">
    <source>
        <dbReference type="ARBA" id="ARBA00008834"/>
    </source>
</evidence>
<evidence type="ECO:0000256" key="9">
    <source>
        <dbReference type="ARBA" id="ARBA00023295"/>
    </source>
</evidence>
<dbReference type="InterPro" id="IPR011050">
    <property type="entry name" value="Pectin_lyase_fold/virulence"/>
</dbReference>
<keyword evidence="8" id="KW-0325">Glycoprotein</keyword>
<evidence type="ECO:0000313" key="19">
    <source>
        <dbReference type="Proteomes" id="UP000053475"/>
    </source>
</evidence>
<evidence type="ECO:0000256" key="16">
    <source>
        <dbReference type="SAM" id="MobiDB-lite"/>
    </source>
</evidence>
<keyword evidence="19" id="KW-1185">Reference proteome</keyword>
<keyword evidence="5" id="KW-0677">Repeat</keyword>
<dbReference type="GO" id="GO:0005975">
    <property type="term" value="P:carbohydrate metabolic process"/>
    <property type="evidence" value="ECO:0007669"/>
    <property type="project" value="InterPro"/>
</dbReference>
<evidence type="ECO:0000256" key="12">
    <source>
        <dbReference type="ARBA" id="ARBA00038933"/>
    </source>
</evidence>
<evidence type="ECO:0000256" key="11">
    <source>
        <dbReference type="ARBA" id="ARBA00037312"/>
    </source>
</evidence>
<dbReference type="GO" id="GO:0005576">
    <property type="term" value="C:extracellular region"/>
    <property type="evidence" value="ECO:0007669"/>
    <property type="project" value="UniProtKB-SubCell"/>
</dbReference>
<evidence type="ECO:0000256" key="7">
    <source>
        <dbReference type="ARBA" id="ARBA00023157"/>
    </source>
</evidence>
<keyword evidence="4 17" id="KW-0732">Signal</keyword>
<evidence type="ECO:0000313" key="18">
    <source>
        <dbReference type="EMBL" id="KIA75350.1"/>
    </source>
</evidence>
<accession>A0A0C1C2V2</accession>